<accession>A0AA37TCI2</accession>
<proteinExistence type="predicted"/>
<dbReference type="Gene3D" id="2.40.160.10">
    <property type="entry name" value="Porin"/>
    <property type="match status" value="1"/>
</dbReference>
<dbReference type="RefSeq" id="WP_232595423.1">
    <property type="nucleotide sequence ID" value="NZ_BSPD01000058.1"/>
</dbReference>
<keyword evidence="2" id="KW-1185">Reference proteome</keyword>
<evidence type="ECO:0000313" key="1">
    <source>
        <dbReference type="EMBL" id="GLS26697.1"/>
    </source>
</evidence>
<dbReference type="Proteomes" id="UP001156870">
    <property type="component" value="Unassembled WGS sequence"/>
</dbReference>
<gene>
    <name evidence="1" type="ORF">GCM10007877_24140</name>
</gene>
<organism evidence="1 2">
    <name type="scientific">Marinibactrum halimedae</name>
    <dbReference type="NCBI Taxonomy" id="1444977"/>
    <lineage>
        <taxon>Bacteria</taxon>
        <taxon>Pseudomonadati</taxon>
        <taxon>Pseudomonadota</taxon>
        <taxon>Gammaproteobacteria</taxon>
        <taxon>Cellvibrionales</taxon>
        <taxon>Cellvibrionaceae</taxon>
        <taxon>Marinibactrum</taxon>
    </lineage>
</organism>
<dbReference type="AlphaFoldDB" id="A0AA37TCI2"/>
<name>A0AA37TCI2_9GAMM</name>
<dbReference type="EMBL" id="BSPD01000058">
    <property type="protein sequence ID" value="GLS26697.1"/>
    <property type="molecule type" value="Genomic_DNA"/>
</dbReference>
<dbReference type="InterPro" id="IPR010870">
    <property type="entry name" value="Porin_O/P"/>
</dbReference>
<dbReference type="Pfam" id="PF07396">
    <property type="entry name" value="Porin_O_P"/>
    <property type="match status" value="1"/>
</dbReference>
<dbReference type="SUPFAM" id="SSF56935">
    <property type="entry name" value="Porins"/>
    <property type="match status" value="1"/>
</dbReference>
<sequence>MKFVNNMSYQNGFQKFFSLEKLGKGIVLLSGMGMASINAQAAGKIELSDTSWVSVGAGVRVAGIYSDEGAPDGDSSLDFDTQNIRLYVNGQVAENIGFTFNTDEIFADGPVDVLDAFVSFSVNEQVNFHIGRHLVPADRIEMNGPFYGLTWNQYTQPLYASDQVDVAGTYGRDDGATFWGKTGKFQYAIGIFEGLSGDGTANQGDSPLMAARFAYNFLNMEDNPAYYTSSTYFGGLGDIFTVALSLQSQSDGVGTEESPGDFSGYTVDVLYEKALSSGQALTVEAEYKSFDSDYEGGSPSDPTNFGLFDGESYFLSGAYLLPGDGMGRFQPYLRYVENSPSNFDSSTLTEAGLNYIIKGHNAKVNLNFASGDANISGYKGQDTNSISVGFQLQI</sequence>
<reference evidence="1 2" key="1">
    <citation type="journal article" date="2014" name="Int. J. Syst. Evol. Microbiol.">
        <title>Complete genome sequence of Corynebacterium casei LMG S-19264T (=DSM 44701T), isolated from a smear-ripened cheese.</title>
        <authorList>
            <consortium name="US DOE Joint Genome Institute (JGI-PGF)"/>
            <person name="Walter F."/>
            <person name="Albersmeier A."/>
            <person name="Kalinowski J."/>
            <person name="Ruckert C."/>
        </authorList>
    </citation>
    <scope>NUCLEOTIDE SEQUENCE [LARGE SCALE GENOMIC DNA]</scope>
    <source>
        <strain evidence="1 2">NBRC 110095</strain>
    </source>
</reference>
<evidence type="ECO:0000313" key="2">
    <source>
        <dbReference type="Proteomes" id="UP001156870"/>
    </source>
</evidence>
<dbReference type="InterPro" id="IPR023614">
    <property type="entry name" value="Porin_dom_sf"/>
</dbReference>
<protein>
    <recommendedName>
        <fullName evidence="3">Short chain amide porin</fullName>
    </recommendedName>
</protein>
<comment type="caution">
    <text evidence="1">The sequence shown here is derived from an EMBL/GenBank/DDBJ whole genome shotgun (WGS) entry which is preliminary data.</text>
</comment>
<evidence type="ECO:0008006" key="3">
    <source>
        <dbReference type="Google" id="ProtNLM"/>
    </source>
</evidence>